<dbReference type="RefSeq" id="WP_092066547.1">
    <property type="nucleotide sequence ID" value="NZ_FNIN01000017.1"/>
</dbReference>
<proteinExistence type="predicted"/>
<dbReference type="Proteomes" id="UP000199602">
    <property type="component" value="Unassembled WGS sequence"/>
</dbReference>
<evidence type="ECO:0000313" key="2">
    <source>
        <dbReference type="Proteomes" id="UP000199602"/>
    </source>
</evidence>
<sequence length="148" mass="17688">MARKDQIKLFFCACIDEDPFVVMLKEAKISIKYWPYINALRRWRDKLRDLVLVGVKNQEKQTKTAINKAIELFKRIPADEITIEFYLNFCLALAEDILERVRNKSEKHIWDKIIENMFKLYSLFDPGLEKDRDMEQAIEVNKLVQEVF</sequence>
<dbReference type="STRING" id="206665.SAMN04488516_11717"/>
<reference evidence="1 2" key="1">
    <citation type="submission" date="2016-10" db="EMBL/GenBank/DDBJ databases">
        <authorList>
            <person name="de Groot N.N."/>
        </authorList>
    </citation>
    <scope>NUCLEOTIDE SEQUENCE [LARGE SCALE GENOMIC DNA]</scope>
    <source>
        <strain evidence="1 2">DSM 15269</strain>
    </source>
</reference>
<dbReference type="EMBL" id="FNIN01000017">
    <property type="protein sequence ID" value="SDO03600.1"/>
    <property type="molecule type" value="Genomic_DNA"/>
</dbReference>
<dbReference type="AlphaFoldDB" id="A0A1H0G9R2"/>
<protein>
    <submittedName>
        <fullName evidence="1">Uncharacterized protein</fullName>
    </submittedName>
</protein>
<gene>
    <name evidence="1" type="ORF">SAMN04488516_11717</name>
</gene>
<evidence type="ECO:0000313" key="1">
    <source>
        <dbReference type="EMBL" id="SDO03600.1"/>
    </source>
</evidence>
<keyword evidence="2" id="KW-1185">Reference proteome</keyword>
<name>A0A1H0G9R2_9BACT</name>
<organism evidence="1 2">
    <name type="scientific">Desulfonauticus submarinus</name>
    <dbReference type="NCBI Taxonomy" id="206665"/>
    <lineage>
        <taxon>Bacteria</taxon>
        <taxon>Pseudomonadati</taxon>
        <taxon>Thermodesulfobacteriota</taxon>
        <taxon>Desulfovibrionia</taxon>
        <taxon>Desulfovibrionales</taxon>
        <taxon>Desulfonauticaceae</taxon>
        <taxon>Desulfonauticus</taxon>
    </lineage>
</organism>
<accession>A0A1H0G9R2</accession>